<feature type="domain" description="Myb-like" evidence="2">
    <location>
        <begin position="1"/>
        <end position="49"/>
    </location>
</feature>
<sequence>MPWSKNESAQLFQLVQQQDSCNQRSWIRIAEQIKTKTARQCYDYYLSHSTNEEADKYHKWSTEEEQKLLKLKEQCGSNWKLLKQEFSSLSLNQLKNKYRDLTEKKQRPHKASDLERPLKSSDSTSILQKSLPPPQVQYAPQQQPQMQPFFAPYPQQVPQMNFYQYNPGFLPQQIPFQNQLFMQPFVYGQNAQMQVDTFKNALEQIQTQNVKQMQEKIRQINITPAILLPLVENKSCCQVQTEDKKPKFQNITHTEGNEDMEDIADMENSFLDFW</sequence>
<dbReference type="Pfam" id="PF00249">
    <property type="entry name" value="Myb_DNA-binding"/>
    <property type="match status" value="2"/>
</dbReference>
<evidence type="ECO:0000313" key="5">
    <source>
        <dbReference type="EMBL" id="CAI9942045.1"/>
    </source>
</evidence>
<dbReference type="PROSITE" id="PS50090">
    <property type="entry name" value="MYB_LIKE"/>
    <property type="match status" value="2"/>
</dbReference>
<evidence type="ECO:0000259" key="4">
    <source>
        <dbReference type="PROSITE" id="PS51294"/>
    </source>
</evidence>
<evidence type="ECO:0000313" key="6">
    <source>
        <dbReference type="EMBL" id="CAL5993669.1"/>
    </source>
</evidence>
<evidence type="ECO:0000256" key="1">
    <source>
        <dbReference type="SAM" id="MobiDB-lite"/>
    </source>
</evidence>
<feature type="compositionally biased region" description="Basic and acidic residues" evidence="1">
    <location>
        <begin position="99"/>
        <end position="119"/>
    </location>
</feature>
<keyword evidence="7" id="KW-1185">Reference proteome</keyword>
<comment type="caution">
    <text evidence="5">The sequence shown here is derived from an EMBL/GenBank/DDBJ whole genome shotgun (WGS) entry which is preliminary data.</text>
</comment>
<feature type="domain" description="Myb-like" evidence="2">
    <location>
        <begin position="52"/>
        <end position="102"/>
    </location>
</feature>
<name>A0AA86PL50_9EUKA</name>
<dbReference type="PROSITE" id="PS51294">
    <property type="entry name" value="HTH_MYB"/>
    <property type="match status" value="1"/>
</dbReference>
<dbReference type="SUPFAM" id="SSF46689">
    <property type="entry name" value="Homeodomain-like"/>
    <property type="match status" value="1"/>
</dbReference>
<dbReference type="InterPro" id="IPR050560">
    <property type="entry name" value="MYB_TF"/>
</dbReference>
<dbReference type="GO" id="GO:0000978">
    <property type="term" value="F:RNA polymerase II cis-regulatory region sequence-specific DNA binding"/>
    <property type="evidence" value="ECO:0007669"/>
    <property type="project" value="TreeGrafter"/>
</dbReference>
<keyword evidence="5" id="KW-0238">DNA-binding</keyword>
<feature type="domain" description="SANT" evidence="3">
    <location>
        <begin position="1"/>
        <end position="53"/>
    </location>
</feature>
<dbReference type="AlphaFoldDB" id="A0AA86PL50"/>
<dbReference type="EMBL" id="CATOUU010000697">
    <property type="protein sequence ID" value="CAI9942045.1"/>
    <property type="molecule type" value="Genomic_DNA"/>
</dbReference>
<dbReference type="Gene3D" id="1.10.10.60">
    <property type="entry name" value="Homeodomain-like"/>
    <property type="match status" value="2"/>
</dbReference>
<dbReference type="PANTHER" id="PTHR45614">
    <property type="entry name" value="MYB PROTEIN-RELATED"/>
    <property type="match status" value="1"/>
</dbReference>
<evidence type="ECO:0000313" key="7">
    <source>
        <dbReference type="Proteomes" id="UP001642409"/>
    </source>
</evidence>
<dbReference type="PROSITE" id="PS51293">
    <property type="entry name" value="SANT"/>
    <property type="match status" value="1"/>
</dbReference>
<dbReference type="InterPro" id="IPR017930">
    <property type="entry name" value="Myb_dom"/>
</dbReference>
<reference evidence="6 7" key="2">
    <citation type="submission" date="2024-07" db="EMBL/GenBank/DDBJ databases">
        <authorList>
            <person name="Akdeniz Z."/>
        </authorList>
    </citation>
    <scope>NUCLEOTIDE SEQUENCE [LARGE SCALE GENOMIC DNA]</scope>
</reference>
<dbReference type="CDD" id="cd00167">
    <property type="entry name" value="SANT"/>
    <property type="match status" value="2"/>
</dbReference>
<evidence type="ECO:0000259" key="3">
    <source>
        <dbReference type="PROSITE" id="PS51293"/>
    </source>
</evidence>
<dbReference type="InterPro" id="IPR009057">
    <property type="entry name" value="Homeodomain-like_sf"/>
</dbReference>
<dbReference type="Proteomes" id="UP001642409">
    <property type="component" value="Unassembled WGS sequence"/>
</dbReference>
<dbReference type="InterPro" id="IPR017884">
    <property type="entry name" value="SANT_dom"/>
</dbReference>
<dbReference type="SMART" id="SM00717">
    <property type="entry name" value="SANT"/>
    <property type="match status" value="2"/>
</dbReference>
<dbReference type="GO" id="GO:0000981">
    <property type="term" value="F:DNA-binding transcription factor activity, RNA polymerase II-specific"/>
    <property type="evidence" value="ECO:0007669"/>
    <property type="project" value="TreeGrafter"/>
</dbReference>
<dbReference type="GO" id="GO:0005634">
    <property type="term" value="C:nucleus"/>
    <property type="evidence" value="ECO:0007669"/>
    <property type="project" value="TreeGrafter"/>
</dbReference>
<gene>
    <name evidence="6" type="ORF">HINF_LOCUS13180</name>
    <name evidence="5" type="ORF">HINF_LOCUS29690</name>
</gene>
<accession>A0AA86PL50</accession>
<proteinExistence type="predicted"/>
<organism evidence="5">
    <name type="scientific">Hexamita inflata</name>
    <dbReference type="NCBI Taxonomy" id="28002"/>
    <lineage>
        <taxon>Eukaryota</taxon>
        <taxon>Metamonada</taxon>
        <taxon>Diplomonadida</taxon>
        <taxon>Hexamitidae</taxon>
        <taxon>Hexamitinae</taxon>
        <taxon>Hexamita</taxon>
    </lineage>
</organism>
<evidence type="ECO:0000259" key="2">
    <source>
        <dbReference type="PROSITE" id="PS50090"/>
    </source>
</evidence>
<dbReference type="EMBL" id="CAXDID020000030">
    <property type="protein sequence ID" value="CAL5993669.1"/>
    <property type="molecule type" value="Genomic_DNA"/>
</dbReference>
<dbReference type="InterPro" id="IPR001005">
    <property type="entry name" value="SANT/Myb"/>
</dbReference>
<feature type="region of interest" description="Disordered" evidence="1">
    <location>
        <begin position="99"/>
        <end position="142"/>
    </location>
</feature>
<reference evidence="5" key="1">
    <citation type="submission" date="2023-06" db="EMBL/GenBank/DDBJ databases">
        <authorList>
            <person name="Kurt Z."/>
        </authorList>
    </citation>
    <scope>NUCLEOTIDE SEQUENCE</scope>
</reference>
<protein>
    <submittedName>
        <fullName evidence="5">Myb-like DNA-binding domain-containing protein</fullName>
    </submittedName>
    <submittedName>
        <fullName evidence="6">Myb-like_DNA-binding domain-containing protein</fullName>
    </submittedName>
</protein>
<feature type="domain" description="HTH myb-type" evidence="4">
    <location>
        <begin position="59"/>
        <end position="106"/>
    </location>
</feature>